<dbReference type="RefSeq" id="WP_013127293.1">
    <property type="nucleotide sequence ID" value="NC_014158.1"/>
</dbReference>
<gene>
    <name evidence="2" type="ordered locus">Tpau_2676</name>
</gene>
<feature type="region of interest" description="Disordered" evidence="1">
    <location>
        <begin position="117"/>
        <end position="140"/>
    </location>
</feature>
<dbReference type="AlphaFoldDB" id="D5USK5"/>
<name>D5USK5_TSUPD</name>
<accession>D5USK5</accession>
<dbReference type="Proteomes" id="UP000001213">
    <property type="component" value="Chromosome"/>
</dbReference>
<feature type="compositionally biased region" description="Low complexity" evidence="1">
    <location>
        <begin position="118"/>
        <end position="132"/>
    </location>
</feature>
<evidence type="ECO:0000256" key="1">
    <source>
        <dbReference type="SAM" id="MobiDB-lite"/>
    </source>
</evidence>
<dbReference type="EMBL" id="CP001966">
    <property type="protein sequence ID" value="ADG79276.1"/>
    <property type="molecule type" value="Genomic_DNA"/>
</dbReference>
<reference evidence="2 3" key="2">
    <citation type="journal article" date="2011" name="Stand. Genomic Sci.">
        <title>Complete genome sequence of Tsukamurella paurometabola type strain (no. 33).</title>
        <authorList>
            <person name="Munk A.C."/>
            <person name="Lapidus A."/>
            <person name="Lucas S."/>
            <person name="Nolan M."/>
            <person name="Tice H."/>
            <person name="Cheng J.F."/>
            <person name="Del Rio T.G."/>
            <person name="Goodwin L."/>
            <person name="Pitluck S."/>
            <person name="Liolios K."/>
            <person name="Huntemann M."/>
            <person name="Ivanova N."/>
            <person name="Mavromatis K."/>
            <person name="Mikhailova N."/>
            <person name="Pati A."/>
            <person name="Chen A."/>
            <person name="Palaniappan K."/>
            <person name="Tapia R."/>
            <person name="Han C."/>
            <person name="Land M."/>
            <person name="Hauser L."/>
            <person name="Chang Y.J."/>
            <person name="Jeffries C.D."/>
            <person name="Brettin T."/>
            <person name="Yasawong M."/>
            <person name="Brambilla E.M."/>
            <person name="Rohde M."/>
            <person name="Sikorski J."/>
            <person name="Goker M."/>
            <person name="Detter J.C."/>
            <person name="Woyke T."/>
            <person name="Bristow J."/>
            <person name="Eisen J.A."/>
            <person name="Markowitz V."/>
            <person name="Hugenholtz P."/>
            <person name="Kyrpides N.C."/>
            <person name="Klenk H.P."/>
        </authorList>
    </citation>
    <scope>NUCLEOTIDE SEQUENCE [LARGE SCALE GENOMIC DNA]</scope>
    <source>
        <strain evidence="3">ATCC 8368 / DSM 20162 / CCUG 35730 / CIP 100753 / JCM 10117 / KCTC 9821 / NBRC 16120 / NCIMB 702349 / NCTC 13040</strain>
    </source>
</reference>
<organism evidence="2 3">
    <name type="scientific">Tsukamurella paurometabola (strain ATCC 8368 / DSM 20162 / CCUG 35730 / CIP 100753 / JCM 10117 / KCTC 9821 / NBRC 16120 / NCIMB 702349 / NCTC 13040)</name>
    <name type="common">Corynebacterium paurometabolum</name>
    <dbReference type="NCBI Taxonomy" id="521096"/>
    <lineage>
        <taxon>Bacteria</taxon>
        <taxon>Bacillati</taxon>
        <taxon>Actinomycetota</taxon>
        <taxon>Actinomycetes</taxon>
        <taxon>Mycobacteriales</taxon>
        <taxon>Tsukamurellaceae</taxon>
        <taxon>Tsukamurella</taxon>
    </lineage>
</organism>
<dbReference type="KEGG" id="tpr:Tpau_2676"/>
<evidence type="ECO:0000313" key="2">
    <source>
        <dbReference type="EMBL" id="ADG79276.1"/>
    </source>
</evidence>
<keyword evidence="3" id="KW-1185">Reference proteome</keyword>
<dbReference type="STRING" id="521096.Tpau_2676"/>
<evidence type="ECO:0000313" key="3">
    <source>
        <dbReference type="Proteomes" id="UP000001213"/>
    </source>
</evidence>
<dbReference type="HOGENOM" id="CLU_1642982_0_0_11"/>
<sequence length="161" mass="16359">MSDASSGAGPDFSSFSSEEFVDAATRLYETARPWLAAALADHAAHPEGAPGGCRLCALGGAVVRNLEPFADEASRSLGRFADEVLADLMKLAEELLGTARTAAAAVAADYLSTVRGQAPAAAPDGPVPAAAPSSQTPGYERIDVQLLGDATAPVSDNGEDE</sequence>
<reference evidence="3" key="1">
    <citation type="submission" date="2010-03" db="EMBL/GenBank/DDBJ databases">
        <title>The complete chromosome of Tsukamurella paurometabola DSM 20162.</title>
        <authorList>
            <consortium name="US DOE Joint Genome Institute (JGI-PGF)"/>
            <person name="Lucas S."/>
            <person name="Copeland A."/>
            <person name="Lapidus A."/>
            <person name="Glavina del Rio T."/>
            <person name="Dalin E."/>
            <person name="Tice H."/>
            <person name="Bruce D."/>
            <person name="Goodwin L."/>
            <person name="Pitluck S."/>
            <person name="Kyrpides N."/>
            <person name="Mavromatis K."/>
            <person name="Ivanova N."/>
            <person name="Mikhailova N."/>
            <person name="Munk A.C."/>
            <person name="Brettin T."/>
            <person name="Detter J.C."/>
            <person name="Tapia R."/>
            <person name="Han C."/>
            <person name="Larimer F."/>
            <person name="Land M."/>
            <person name="Hauser L."/>
            <person name="Markowitz V."/>
            <person name="Cheng J.-F."/>
            <person name="Hugenholtz P."/>
            <person name="Woyke T."/>
            <person name="Wu D."/>
            <person name="Jando M."/>
            <person name="Brambilla E."/>
            <person name="Klenk H.-P."/>
            <person name="Eisen J.A."/>
        </authorList>
    </citation>
    <scope>NUCLEOTIDE SEQUENCE [LARGE SCALE GENOMIC DNA]</scope>
    <source>
        <strain evidence="3">ATCC 8368 / DSM 20162 / CCUG 35730 / CIP 100753 / JCM 10117 / KCTC 9821 / NBRC 16120 / NCIMB 702349 / NCTC 13040</strain>
    </source>
</reference>
<proteinExistence type="predicted"/>
<protein>
    <submittedName>
        <fullName evidence="2">Uncharacterized protein</fullName>
    </submittedName>
</protein>